<organism evidence="1 2">
    <name type="scientific">Caerostris extrusa</name>
    <name type="common">Bark spider</name>
    <name type="synonym">Caerostris bankana</name>
    <dbReference type="NCBI Taxonomy" id="172846"/>
    <lineage>
        <taxon>Eukaryota</taxon>
        <taxon>Metazoa</taxon>
        <taxon>Ecdysozoa</taxon>
        <taxon>Arthropoda</taxon>
        <taxon>Chelicerata</taxon>
        <taxon>Arachnida</taxon>
        <taxon>Araneae</taxon>
        <taxon>Araneomorphae</taxon>
        <taxon>Entelegynae</taxon>
        <taxon>Araneoidea</taxon>
        <taxon>Araneidae</taxon>
        <taxon>Caerostris</taxon>
    </lineage>
</organism>
<comment type="caution">
    <text evidence="1">The sequence shown here is derived from an EMBL/GenBank/DDBJ whole genome shotgun (WGS) entry which is preliminary data.</text>
</comment>
<dbReference type="Proteomes" id="UP001054945">
    <property type="component" value="Unassembled WGS sequence"/>
</dbReference>
<sequence length="70" mass="7988">MLPLREQCFHAVLHSSERSFWKEWVERAEGGQRPLNPLTRSPGDVNGGLFFLYHLTNWAACSIESSKNAN</sequence>
<dbReference type="AlphaFoldDB" id="A0AAV4PL67"/>
<protein>
    <submittedName>
        <fullName evidence="1">Uncharacterized protein</fullName>
    </submittedName>
</protein>
<dbReference type="EMBL" id="BPLR01004814">
    <property type="protein sequence ID" value="GIX97738.1"/>
    <property type="molecule type" value="Genomic_DNA"/>
</dbReference>
<keyword evidence="2" id="KW-1185">Reference proteome</keyword>
<evidence type="ECO:0000313" key="2">
    <source>
        <dbReference type="Proteomes" id="UP001054945"/>
    </source>
</evidence>
<name>A0AAV4PL67_CAEEX</name>
<reference evidence="1 2" key="1">
    <citation type="submission" date="2021-06" db="EMBL/GenBank/DDBJ databases">
        <title>Caerostris extrusa draft genome.</title>
        <authorList>
            <person name="Kono N."/>
            <person name="Arakawa K."/>
        </authorList>
    </citation>
    <scope>NUCLEOTIDE SEQUENCE [LARGE SCALE GENOMIC DNA]</scope>
</reference>
<proteinExistence type="predicted"/>
<accession>A0AAV4PL67</accession>
<evidence type="ECO:0000313" key="1">
    <source>
        <dbReference type="EMBL" id="GIX97738.1"/>
    </source>
</evidence>
<gene>
    <name evidence="1" type="ORF">CEXT_577271</name>
</gene>